<dbReference type="AlphaFoldDB" id="U6LZ32"/>
<protein>
    <submittedName>
        <fullName evidence="2">Uncharacterized protein</fullName>
    </submittedName>
</protein>
<evidence type="ECO:0000313" key="3">
    <source>
        <dbReference type="Proteomes" id="UP000030750"/>
    </source>
</evidence>
<dbReference type="Proteomes" id="UP000030750">
    <property type="component" value="Unassembled WGS sequence"/>
</dbReference>
<feature type="compositionally biased region" description="Polar residues" evidence="1">
    <location>
        <begin position="85"/>
        <end position="100"/>
    </location>
</feature>
<keyword evidence="3" id="KW-1185">Reference proteome</keyword>
<dbReference type="VEuPathDB" id="ToxoDB:EBH_0006030"/>
<dbReference type="EMBL" id="HG713253">
    <property type="protein sequence ID" value="CDJ53060.1"/>
    <property type="molecule type" value="Genomic_DNA"/>
</dbReference>
<proteinExistence type="predicted"/>
<gene>
    <name evidence="2" type="ORF">EBH_0006030</name>
</gene>
<accession>U6LZ32</accession>
<feature type="region of interest" description="Disordered" evidence="1">
    <location>
        <begin position="84"/>
        <end position="103"/>
    </location>
</feature>
<organism evidence="2 3">
    <name type="scientific">Eimeria brunetti</name>
    <dbReference type="NCBI Taxonomy" id="51314"/>
    <lineage>
        <taxon>Eukaryota</taxon>
        <taxon>Sar</taxon>
        <taxon>Alveolata</taxon>
        <taxon>Apicomplexa</taxon>
        <taxon>Conoidasida</taxon>
        <taxon>Coccidia</taxon>
        <taxon>Eucoccidiorida</taxon>
        <taxon>Eimeriorina</taxon>
        <taxon>Eimeriidae</taxon>
        <taxon>Eimeria</taxon>
    </lineage>
</organism>
<name>U6LZ32_9EIME</name>
<reference evidence="2" key="1">
    <citation type="submission" date="2013-10" db="EMBL/GenBank/DDBJ databases">
        <title>Genomic analysis of the causative agents of coccidiosis in chickens.</title>
        <authorList>
            <person name="Reid A.J."/>
            <person name="Blake D."/>
            <person name="Billington K."/>
            <person name="Browne H."/>
            <person name="Dunn M."/>
            <person name="Hung S."/>
            <person name="Kawahara F."/>
            <person name="Miranda-Saavedra D."/>
            <person name="Mourier T."/>
            <person name="Nagra H."/>
            <person name="Otto T.D."/>
            <person name="Rawlings N."/>
            <person name="Sanchez A."/>
            <person name="Sanders M."/>
            <person name="Subramaniam C."/>
            <person name="Tay Y."/>
            <person name="Dear P."/>
            <person name="Doerig C."/>
            <person name="Gruber A."/>
            <person name="Parkinson J."/>
            <person name="Shirley M."/>
            <person name="Wan K.L."/>
            <person name="Berriman M."/>
            <person name="Tomley F."/>
            <person name="Pain A."/>
        </authorList>
    </citation>
    <scope>NUCLEOTIDE SEQUENCE [LARGE SCALE GENOMIC DNA]</scope>
    <source>
        <strain evidence="2">Houghton</strain>
    </source>
</reference>
<evidence type="ECO:0000313" key="2">
    <source>
        <dbReference type="EMBL" id="CDJ53060.1"/>
    </source>
</evidence>
<sequence length="171" mass="18759">MDPFTLEPPIEEAQPAWWLELERSEARQNKAEKASSLTQKAVLTPAVPSNFVPGVEGRKVRFVSEPAADHHGFYENDTEFVISPAQPSTMTSPMQASEQSEAPLWDLSDLDDVAAIRRMLISTVDTPRSSSVGSFSASSSMDFHWSNHPSDAEPVFSGYYGSSVDRARPGV</sequence>
<reference evidence="2" key="2">
    <citation type="submission" date="2013-10" db="EMBL/GenBank/DDBJ databases">
        <authorList>
            <person name="Aslett M."/>
        </authorList>
    </citation>
    <scope>NUCLEOTIDE SEQUENCE [LARGE SCALE GENOMIC DNA]</scope>
    <source>
        <strain evidence="2">Houghton</strain>
    </source>
</reference>
<evidence type="ECO:0000256" key="1">
    <source>
        <dbReference type="SAM" id="MobiDB-lite"/>
    </source>
</evidence>
<dbReference type="OrthoDB" id="345771at2759"/>